<dbReference type="InterPro" id="IPR010427">
    <property type="entry name" value="DUF1023"/>
</dbReference>
<proteinExistence type="predicted"/>
<feature type="domain" description="DUF1023" evidence="1">
    <location>
        <begin position="382"/>
        <end position="520"/>
    </location>
</feature>
<dbReference type="AlphaFoldDB" id="A0A542Y1W3"/>
<protein>
    <submittedName>
        <fullName evidence="2">Putative esterase</fullName>
    </submittedName>
</protein>
<dbReference type="Gene3D" id="3.40.50.1820">
    <property type="entry name" value="alpha/beta hydrolase"/>
    <property type="match status" value="1"/>
</dbReference>
<comment type="caution">
    <text evidence="2">The sequence shown here is derived from an EMBL/GenBank/DDBJ whole genome shotgun (WGS) entry which is preliminary data.</text>
</comment>
<name>A0A542Y1W3_9MICO</name>
<reference evidence="2 3" key="1">
    <citation type="submission" date="2019-06" db="EMBL/GenBank/DDBJ databases">
        <title>Sequencing the genomes of 1000 actinobacteria strains.</title>
        <authorList>
            <person name="Klenk H.-P."/>
        </authorList>
    </citation>
    <scope>NUCLEOTIDE SEQUENCE [LARGE SCALE GENOMIC DNA]</scope>
    <source>
        <strain evidence="2 3">DSM 8803</strain>
    </source>
</reference>
<dbReference type="EMBL" id="VFON01000001">
    <property type="protein sequence ID" value="TQL42072.1"/>
    <property type="molecule type" value="Genomic_DNA"/>
</dbReference>
<dbReference type="Pfam" id="PF06259">
    <property type="entry name" value="Abhydrolase_8"/>
    <property type="match status" value="1"/>
</dbReference>
<dbReference type="InterPro" id="IPR029058">
    <property type="entry name" value="AB_hydrolase_fold"/>
</dbReference>
<gene>
    <name evidence="2" type="ORF">FB468_0052</name>
</gene>
<evidence type="ECO:0000259" key="1">
    <source>
        <dbReference type="Pfam" id="PF06259"/>
    </source>
</evidence>
<dbReference type="RefSeq" id="WP_170219586.1">
    <property type="nucleotide sequence ID" value="NZ_BAAAUY010000023.1"/>
</dbReference>
<organism evidence="2 3">
    <name type="scientific">Leucobacter komagatae</name>
    <dbReference type="NCBI Taxonomy" id="55969"/>
    <lineage>
        <taxon>Bacteria</taxon>
        <taxon>Bacillati</taxon>
        <taxon>Actinomycetota</taxon>
        <taxon>Actinomycetes</taxon>
        <taxon>Micrococcales</taxon>
        <taxon>Microbacteriaceae</taxon>
        <taxon>Leucobacter</taxon>
    </lineage>
</organism>
<dbReference type="Proteomes" id="UP000319094">
    <property type="component" value="Unassembled WGS sequence"/>
</dbReference>
<sequence>MADIAFDEPTATTLADAFRGVAAMLQRAGWERSAAVDAACVDFRGGYATRFTDACAIESDDRGKLSGKLDDLADLVDKAIAAAAKERERIAAHEAWEARVEAAEALRRQTLGLYGASQAETFVGVEPETTPVRPPTITAAFAPKGRGRYSSAAGAGGTTSADPVTLRGFVQRSQTITGLMREGQTALHKAVSSYASACSWAPTAVVTLLDGFSRFIDENVTDERWIASIAEAFELAGSGTLDDFDIMLAISAGHPKVLERALFDANLSPEDVAKVWALLAATKGFNLEKFVERYAFELASLNGIPFAVMDQAGQYALTWALDPDHPENLAAAYAKLGLNWWDMSLDDFKLDLEGIRAGLKDAKKLADGDPVLLLSFGVHDGAVTAGISMGDLDQAKQVGLFASGMGSNVRELGDTLDAFKKIRADDPNFAMVTWIGYRAPNVAEEMWQDRADSGALRMSSFLDGIAAQRGKSIDRFVTIGHSYGTNVLAEALKTTSAKVDAFVTLGSAGLKYGTTTADLQALSDAKGTKIYATHADGDGIAAGAGQHLHFRSAAEDGGGAYEKREDPRELPGAYVFSSEKTERGKQVTMHNLLHPIDWKSIPVAGGPLQWAADTFDGVRAEDEIGYMNPESSTVGALWDIMRGEEPIK</sequence>
<keyword evidence="3" id="KW-1185">Reference proteome</keyword>
<evidence type="ECO:0000313" key="2">
    <source>
        <dbReference type="EMBL" id="TQL42072.1"/>
    </source>
</evidence>
<accession>A0A542Y1W3</accession>
<dbReference type="SUPFAM" id="SSF53474">
    <property type="entry name" value="alpha/beta-Hydrolases"/>
    <property type="match status" value="1"/>
</dbReference>
<evidence type="ECO:0000313" key="3">
    <source>
        <dbReference type="Proteomes" id="UP000319094"/>
    </source>
</evidence>